<dbReference type="Proteomes" id="UP000191905">
    <property type="component" value="Unassembled WGS sequence"/>
</dbReference>
<dbReference type="EMBL" id="MDET01000023">
    <property type="protein sequence ID" value="OQM74715.1"/>
    <property type="molecule type" value="Genomic_DNA"/>
</dbReference>
<evidence type="ECO:0000313" key="3">
    <source>
        <dbReference type="Proteomes" id="UP000191905"/>
    </source>
</evidence>
<evidence type="ECO:0008006" key="4">
    <source>
        <dbReference type="Google" id="ProtNLM"/>
    </source>
</evidence>
<name>A0A1V8RNC6_9HYPH</name>
<gene>
    <name evidence="2" type="ORF">BFN67_03500</name>
</gene>
<evidence type="ECO:0000313" key="2">
    <source>
        <dbReference type="EMBL" id="OQM74715.1"/>
    </source>
</evidence>
<protein>
    <recommendedName>
        <fullName evidence="4">Tail assembly chaperone</fullName>
    </recommendedName>
</protein>
<dbReference type="OrthoDB" id="7306418at2"/>
<proteinExistence type="predicted"/>
<organism evidence="2 3">
    <name type="scientific">Manganibacter manganicus</name>
    <dbReference type="NCBI Taxonomy" id="1873176"/>
    <lineage>
        <taxon>Bacteria</taxon>
        <taxon>Pseudomonadati</taxon>
        <taxon>Pseudomonadota</taxon>
        <taxon>Alphaproteobacteria</taxon>
        <taxon>Hyphomicrobiales</taxon>
        <taxon>Phyllobacteriaceae</taxon>
        <taxon>Manganibacter</taxon>
    </lineage>
</organism>
<dbReference type="STRING" id="1873176.BFN67_03500"/>
<dbReference type="RefSeq" id="WP_080920255.1">
    <property type="nucleotide sequence ID" value="NZ_MDET01000023.1"/>
</dbReference>
<dbReference type="AlphaFoldDB" id="A0A1V8RNC6"/>
<keyword evidence="3" id="KW-1185">Reference proteome</keyword>
<reference evidence="2 3" key="1">
    <citation type="journal article" date="2016" name="Int. J. Syst. Evol. Microbiol.">
        <title>Pseudaminobacter manganicus sp. nov., isolated from sludge of a manganese mine.</title>
        <authorList>
            <person name="Li J."/>
            <person name="Huang J."/>
            <person name="Liao S."/>
            <person name="Wang G."/>
        </authorList>
    </citation>
    <scope>NUCLEOTIDE SEQUENCE [LARGE SCALE GENOMIC DNA]</scope>
    <source>
        <strain evidence="2 3">JH-7</strain>
    </source>
</reference>
<feature type="compositionally biased region" description="Basic and acidic residues" evidence="1">
    <location>
        <begin position="167"/>
        <end position="206"/>
    </location>
</feature>
<comment type="caution">
    <text evidence="2">The sequence shown here is derived from an EMBL/GenBank/DDBJ whole genome shotgun (WGS) entry which is preliminary data.</text>
</comment>
<sequence>MTLRLAHDQIIIAHGSLTVRMIPTLRAAYRLQRKHGLTRLMQGLDEGRLEIIRNIADECGDPITADKIIDRKFAGGFGRALASIQQPFADFLAACYGVDDDPNTPHHSETREQAGLGFDLTKALEDFFEIGTGWLGWTPADTWAATPAEILAAQRGLMARLKAIHGNAEDNTDHTARPYDPREEVSPEEVRAGLAKLKAEAGRGKQ</sequence>
<feature type="region of interest" description="Disordered" evidence="1">
    <location>
        <begin position="166"/>
        <end position="206"/>
    </location>
</feature>
<evidence type="ECO:0000256" key="1">
    <source>
        <dbReference type="SAM" id="MobiDB-lite"/>
    </source>
</evidence>
<accession>A0A1V8RNC6</accession>